<dbReference type="PANTHER" id="PTHR11161">
    <property type="entry name" value="O-ACYLTRANSFERASE"/>
    <property type="match status" value="1"/>
</dbReference>
<feature type="transmembrane region" description="Helical" evidence="1">
    <location>
        <begin position="402"/>
        <end position="424"/>
    </location>
</feature>
<feature type="transmembrane region" description="Helical" evidence="1">
    <location>
        <begin position="315"/>
        <end position="335"/>
    </location>
</feature>
<keyword evidence="1" id="KW-1133">Transmembrane helix</keyword>
<dbReference type="InterPro" id="IPR052728">
    <property type="entry name" value="O2_lipid_transport_reg"/>
</dbReference>
<evidence type="ECO:0000259" key="2">
    <source>
        <dbReference type="SMART" id="SM00703"/>
    </source>
</evidence>
<keyword evidence="4" id="KW-1185">Reference proteome</keyword>
<evidence type="ECO:0000256" key="1">
    <source>
        <dbReference type="SAM" id="Phobius"/>
    </source>
</evidence>
<dbReference type="Proteomes" id="UP000410492">
    <property type="component" value="Unassembled WGS sequence"/>
</dbReference>
<dbReference type="InterPro" id="IPR006621">
    <property type="entry name" value="Nose-resist-to-fluoxetine_N"/>
</dbReference>
<name>A0A653DFZ0_CALMS</name>
<feature type="transmembrane region" description="Helical" evidence="1">
    <location>
        <begin position="165"/>
        <end position="187"/>
    </location>
</feature>
<feature type="transmembrane region" description="Helical" evidence="1">
    <location>
        <begin position="271"/>
        <end position="295"/>
    </location>
</feature>
<keyword evidence="1" id="KW-0472">Membrane</keyword>
<accession>A0A653DFZ0</accession>
<dbReference type="Pfam" id="PF01757">
    <property type="entry name" value="Acyl_transf_3"/>
    <property type="match status" value="1"/>
</dbReference>
<dbReference type="PANTHER" id="PTHR11161:SF0">
    <property type="entry name" value="O-ACYLTRANSFERASE LIKE PROTEIN"/>
    <property type="match status" value="1"/>
</dbReference>
<reference evidence="3 4" key="1">
    <citation type="submission" date="2019-01" db="EMBL/GenBank/DDBJ databases">
        <authorList>
            <person name="Sayadi A."/>
        </authorList>
    </citation>
    <scope>NUCLEOTIDE SEQUENCE [LARGE SCALE GENOMIC DNA]</scope>
</reference>
<evidence type="ECO:0000313" key="3">
    <source>
        <dbReference type="EMBL" id="VEN59110.1"/>
    </source>
</evidence>
<dbReference type="GO" id="GO:0016747">
    <property type="term" value="F:acyltransferase activity, transferring groups other than amino-acyl groups"/>
    <property type="evidence" value="ECO:0007669"/>
    <property type="project" value="InterPro"/>
</dbReference>
<gene>
    <name evidence="3" type="ORF">CALMAC_LOCUS17258</name>
</gene>
<feature type="transmembrane region" description="Helical" evidence="1">
    <location>
        <begin position="449"/>
        <end position="466"/>
    </location>
</feature>
<protein>
    <recommendedName>
        <fullName evidence="2">Nose resistant-to-fluoxetine protein N-terminal domain-containing protein</fullName>
    </recommendedName>
</protein>
<feature type="transmembrane region" description="Helical" evidence="1">
    <location>
        <begin position="232"/>
        <end position="251"/>
    </location>
</feature>
<evidence type="ECO:0000313" key="4">
    <source>
        <dbReference type="Proteomes" id="UP000410492"/>
    </source>
</evidence>
<feature type="domain" description="Nose resistant-to-fluoxetine protein N-terminal" evidence="2">
    <location>
        <begin position="22"/>
        <end position="154"/>
    </location>
</feature>
<sequence>MIWFQGIPDFSFIQRENNKMISLLCVGSTESINLTPFFDCDLTVTVLDATAKPQTGLLEGNIVEVGNMDECMRIRATVDNETIKGKYCSTVANRLKRYKLTLPDNMMVKDIDFSYGLCIPDTCAVEEINDIVHYISDALGSPFYLHFIEDFCFVQERKPFEMKDIFAIIFFSITGIIMLLSTFYDIFVFQKRKDTDKNHSILIAFSMYTNWKKIFSTKKTENNLTCLNGLRVISMMWIILGHLYGIVVMMPKENFLDFIKVHESIEGAFPIAANLAVDTFFVVGGLLVSYVFLTLEDMRININFFWFYLHRFMRLTPSLLALIIFCVTLMDRIAYGPFWTLAVYKIKNTCIKNWWSTLLYVQNYVNPTNTCLSHTWYIAVDMQYCIITPPLLILLRRAPKFTMFIAAAIAVMSCTAFFLISWFFELGPSAVGINDSVLKYVYVTPHTRASSWMIGFLFGYILYSYRDKPLKLSQFTKWFAWSVLIGSMAALVLYHKRFLHQGPWPRLETSLFNSLTRPAWSIALCGVIFLCVMGHGDAVNSILSKPIFTVLIRINYNVYLMHVIALVSTYGSFKAPYFGEAYRVLVDFWSVYILTLFLALIWTLAFESPFIAIEGNLRKKKRPLVENDKPNNITLVNKV</sequence>
<dbReference type="SMART" id="SM00703">
    <property type="entry name" value="NRF"/>
    <property type="match status" value="1"/>
</dbReference>
<feature type="transmembrane region" description="Helical" evidence="1">
    <location>
        <begin position="591"/>
        <end position="613"/>
    </location>
</feature>
<feature type="transmembrane region" description="Helical" evidence="1">
    <location>
        <begin position="554"/>
        <end position="571"/>
    </location>
</feature>
<dbReference type="AlphaFoldDB" id="A0A653DFZ0"/>
<dbReference type="Pfam" id="PF20146">
    <property type="entry name" value="NRF"/>
    <property type="match status" value="1"/>
</dbReference>
<feature type="transmembrane region" description="Helical" evidence="1">
    <location>
        <begin position="478"/>
        <end position="495"/>
    </location>
</feature>
<dbReference type="EMBL" id="CAACVG010011904">
    <property type="protein sequence ID" value="VEN59110.1"/>
    <property type="molecule type" value="Genomic_DNA"/>
</dbReference>
<dbReference type="OrthoDB" id="118951at2759"/>
<organism evidence="3 4">
    <name type="scientific">Callosobruchus maculatus</name>
    <name type="common">Southern cowpea weevil</name>
    <name type="synonym">Pulse bruchid</name>
    <dbReference type="NCBI Taxonomy" id="64391"/>
    <lineage>
        <taxon>Eukaryota</taxon>
        <taxon>Metazoa</taxon>
        <taxon>Ecdysozoa</taxon>
        <taxon>Arthropoda</taxon>
        <taxon>Hexapoda</taxon>
        <taxon>Insecta</taxon>
        <taxon>Pterygota</taxon>
        <taxon>Neoptera</taxon>
        <taxon>Endopterygota</taxon>
        <taxon>Coleoptera</taxon>
        <taxon>Polyphaga</taxon>
        <taxon>Cucujiformia</taxon>
        <taxon>Chrysomeloidea</taxon>
        <taxon>Chrysomelidae</taxon>
        <taxon>Bruchinae</taxon>
        <taxon>Bruchini</taxon>
        <taxon>Callosobruchus</taxon>
    </lineage>
</organism>
<keyword evidence="1" id="KW-0812">Transmembrane</keyword>
<proteinExistence type="predicted"/>
<feature type="transmembrane region" description="Helical" evidence="1">
    <location>
        <begin position="376"/>
        <end position="395"/>
    </location>
</feature>
<dbReference type="InterPro" id="IPR002656">
    <property type="entry name" value="Acyl_transf_3_dom"/>
</dbReference>
<feature type="transmembrane region" description="Helical" evidence="1">
    <location>
        <begin position="515"/>
        <end position="533"/>
    </location>
</feature>